<keyword evidence="4" id="KW-1185">Reference proteome</keyword>
<evidence type="ECO:0000313" key="3">
    <source>
        <dbReference type="EMBL" id="CAI6359469.1"/>
    </source>
</evidence>
<name>A0AAV0WV36_9HEMI</name>
<feature type="region of interest" description="Disordered" evidence="1">
    <location>
        <begin position="175"/>
        <end position="196"/>
    </location>
</feature>
<evidence type="ECO:0000313" key="4">
    <source>
        <dbReference type="Proteomes" id="UP001160148"/>
    </source>
</evidence>
<protein>
    <recommendedName>
        <fullName evidence="2">DUF4806 domain-containing protein</fullName>
    </recommendedName>
</protein>
<accession>A0AAV0WV36</accession>
<feature type="region of interest" description="Disordered" evidence="1">
    <location>
        <begin position="112"/>
        <end position="143"/>
    </location>
</feature>
<dbReference type="PANTHER" id="PTHR34153">
    <property type="entry name" value="SI:CH211-262H13.3-RELATED-RELATED"/>
    <property type="match status" value="1"/>
</dbReference>
<dbReference type="PANTHER" id="PTHR34153:SF2">
    <property type="entry name" value="SI:CH211-262H13.3-RELATED"/>
    <property type="match status" value="1"/>
</dbReference>
<proteinExistence type="predicted"/>
<dbReference type="Pfam" id="PF16064">
    <property type="entry name" value="DUF4806"/>
    <property type="match status" value="1"/>
</dbReference>
<dbReference type="AlphaFoldDB" id="A0AAV0WV36"/>
<reference evidence="3 4" key="1">
    <citation type="submission" date="2023-01" db="EMBL/GenBank/DDBJ databases">
        <authorList>
            <person name="Whitehead M."/>
        </authorList>
    </citation>
    <scope>NUCLEOTIDE SEQUENCE [LARGE SCALE GENOMIC DNA]</scope>
</reference>
<sequence>MWCLISLYDNQDDADEKSPDLIPDGWIINKFNCWYPLDFKISTIKKYARSMEIPDYDKWKKCKIDIIEENIDNYEYGLKLMYKLNKNANLHSEIEERGRGLRVKVKAKRSLEQHYSSNSDEDDNILLKDKPTSYPTFPKKQKNQSQLFNETNNYCNNISPQRNEFDTLCFTNKSTVQSSSSTPSSTPIPNEPSKTMNKCKLPKKVVHSCTFDFNENSLLEAIGHQLCKLSADMNKVKSNVNYVKQDVSSFIEDNPVTNRQPNSNINSEENHLSCFPLKNENELLAMESTLQNGEINYTNKLVSTLIFASEGKNISKVTYSILKIMFSDELLKYYSWKGQKNKKPFSEFKICKVIIDAVRQKFPEQKDSRNYIISSIMSWLAQAPTRIANKEKQKKKRETADYHHRQDYEDNIDDNNINST</sequence>
<feature type="compositionally biased region" description="Low complexity" evidence="1">
    <location>
        <begin position="175"/>
        <end position="193"/>
    </location>
</feature>
<comment type="caution">
    <text evidence="3">The sequence shown here is derived from an EMBL/GenBank/DDBJ whole genome shotgun (WGS) entry which is preliminary data.</text>
</comment>
<dbReference type="EMBL" id="CARXXK010000002">
    <property type="protein sequence ID" value="CAI6359469.1"/>
    <property type="molecule type" value="Genomic_DNA"/>
</dbReference>
<evidence type="ECO:0000259" key="2">
    <source>
        <dbReference type="Pfam" id="PF16064"/>
    </source>
</evidence>
<feature type="region of interest" description="Disordered" evidence="1">
    <location>
        <begin position="388"/>
        <end position="420"/>
    </location>
</feature>
<feature type="compositionally biased region" description="Basic and acidic residues" evidence="1">
    <location>
        <begin position="398"/>
        <end position="408"/>
    </location>
</feature>
<evidence type="ECO:0000256" key="1">
    <source>
        <dbReference type="SAM" id="MobiDB-lite"/>
    </source>
</evidence>
<organism evidence="3 4">
    <name type="scientific">Macrosiphum euphorbiae</name>
    <name type="common">potato aphid</name>
    <dbReference type="NCBI Taxonomy" id="13131"/>
    <lineage>
        <taxon>Eukaryota</taxon>
        <taxon>Metazoa</taxon>
        <taxon>Ecdysozoa</taxon>
        <taxon>Arthropoda</taxon>
        <taxon>Hexapoda</taxon>
        <taxon>Insecta</taxon>
        <taxon>Pterygota</taxon>
        <taxon>Neoptera</taxon>
        <taxon>Paraneoptera</taxon>
        <taxon>Hemiptera</taxon>
        <taxon>Sternorrhyncha</taxon>
        <taxon>Aphidomorpha</taxon>
        <taxon>Aphidoidea</taxon>
        <taxon>Aphididae</taxon>
        <taxon>Macrosiphini</taxon>
        <taxon>Macrosiphum</taxon>
    </lineage>
</organism>
<dbReference type="Proteomes" id="UP001160148">
    <property type="component" value="Unassembled WGS sequence"/>
</dbReference>
<dbReference type="InterPro" id="IPR032071">
    <property type="entry name" value="DUF4806"/>
</dbReference>
<feature type="domain" description="DUF4806" evidence="2">
    <location>
        <begin position="275"/>
        <end position="352"/>
    </location>
</feature>
<gene>
    <name evidence="3" type="ORF">MEUPH1_LOCUS14876</name>
</gene>